<dbReference type="AlphaFoldDB" id="A0A2H0UD79"/>
<protein>
    <submittedName>
        <fullName evidence="1">Uncharacterized protein</fullName>
    </submittedName>
</protein>
<accession>A0A2H0UD79</accession>
<dbReference type="Proteomes" id="UP000229344">
    <property type="component" value="Unassembled WGS sequence"/>
</dbReference>
<sequence>MQQFYCVWEFGGGNHGGNFGRKGTIVVTAKTQADAIREAKETVCEETLNLDARKYGKCLSVIVTKLVTEDK</sequence>
<reference evidence="2" key="1">
    <citation type="submission" date="2017-09" db="EMBL/GenBank/DDBJ databases">
        <title>Depth-based differentiation of microbial function through sediment-hosted aquifers and enrichment of novel symbionts in the deep terrestrial subsurface.</title>
        <authorList>
            <person name="Probst A.J."/>
            <person name="Ladd B."/>
            <person name="Jarett J.K."/>
            <person name="Geller-Mcgrath D.E."/>
            <person name="Sieber C.M.K."/>
            <person name="Emerson J.B."/>
            <person name="Anantharaman K."/>
            <person name="Thomas B.C."/>
            <person name="Malmstrom R."/>
            <person name="Stieglmeier M."/>
            <person name="Klingl A."/>
            <person name="Woyke T."/>
            <person name="Ryan C.M."/>
            <person name="Banfield J.F."/>
        </authorList>
    </citation>
    <scope>NUCLEOTIDE SEQUENCE [LARGE SCALE GENOMIC DNA]</scope>
</reference>
<gene>
    <name evidence="1" type="ORF">COU16_02040</name>
</gene>
<evidence type="ECO:0000313" key="2">
    <source>
        <dbReference type="Proteomes" id="UP000229344"/>
    </source>
</evidence>
<dbReference type="EMBL" id="PFBI01000006">
    <property type="protein sequence ID" value="PIR84352.1"/>
    <property type="molecule type" value="Genomic_DNA"/>
</dbReference>
<proteinExistence type="predicted"/>
<comment type="caution">
    <text evidence="1">The sequence shown here is derived from an EMBL/GenBank/DDBJ whole genome shotgun (WGS) entry which is preliminary data.</text>
</comment>
<organism evidence="1 2">
    <name type="scientific">Candidatus Kaiserbacteria bacterium CG10_big_fil_rev_8_21_14_0_10_47_16</name>
    <dbReference type="NCBI Taxonomy" id="1974608"/>
    <lineage>
        <taxon>Bacteria</taxon>
        <taxon>Candidatus Kaiseribacteriota</taxon>
    </lineage>
</organism>
<evidence type="ECO:0000313" key="1">
    <source>
        <dbReference type="EMBL" id="PIR84352.1"/>
    </source>
</evidence>
<name>A0A2H0UD79_9BACT</name>